<comment type="cofactor">
    <cofactor evidence="7">
        <name>Zn(2+)</name>
        <dbReference type="ChEBI" id="CHEBI:29105"/>
    </cofactor>
    <text evidence="7">Binds 1 zinc ion per subunit.</text>
</comment>
<comment type="pathway">
    <text evidence="2 7">Amino-acid biosynthesis; L-histidine biosynthesis; L-histidine from 5-phospho-alpha-D-ribose 1-diphosphate: step 3/9.</text>
</comment>
<feature type="binding site" evidence="7">
    <location>
        <position position="129"/>
    </location>
    <ligand>
        <name>Mg(2+)</name>
        <dbReference type="ChEBI" id="CHEBI:18420"/>
    </ligand>
</feature>
<accession>A0A238WG07</accession>
<evidence type="ECO:0000256" key="1">
    <source>
        <dbReference type="ARBA" id="ARBA00000024"/>
    </source>
</evidence>
<feature type="binding site" evidence="7">
    <location>
        <position position="125"/>
    </location>
    <ligand>
        <name>Mg(2+)</name>
        <dbReference type="ChEBI" id="CHEBI:18420"/>
    </ligand>
</feature>
<evidence type="ECO:0000259" key="9">
    <source>
        <dbReference type="Pfam" id="PF01502"/>
    </source>
</evidence>
<evidence type="ECO:0000256" key="3">
    <source>
        <dbReference type="ARBA" id="ARBA00022490"/>
    </source>
</evidence>
<comment type="cofactor">
    <cofactor evidence="7">
        <name>Mg(2+)</name>
        <dbReference type="ChEBI" id="CHEBI:18420"/>
    </cofactor>
    <text evidence="7">Binds 1 Mg(2+) ion per subunit.</text>
</comment>
<evidence type="ECO:0000256" key="4">
    <source>
        <dbReference type="ARBA" id="ARBA00022605"/>
    </source>
</evidence>
<keyword evidence="4 7" id="KW-0028">Amino-acid biosynthesis</keyword>
<dbReference type="Gene3D" id="4.10.80.70">
    <property type="match status" value="1"/>
</dbReference>
<comment type="subunit">
    <text evidence="7">Homodimer.</text>
</comment>
<comment type="function">
    <text evidence="7">Catalyzes the hydrolysis of the adenine ring of phosphoribosyl-AMP.</text>
</comment>
<proteinExistence type="inferred from homology"/>
<sequence>MTDADPATEANVSVEDDPVDTADSQVDTADDTVDTTDDTVDTTDDTVDTADSQVDVDFGEDGLVPAIAQDVETGEVLMLAYVSPEALDRTRETGYAHYYSRSRGELWRKGGSSGHTQAVAEIRIDCDADTLLYLVDQAVGACHTGHRSCFYRTIDGGTVDGAERVFDPDEVY</sequence>
<feature type="domain" description="Phosphoribosyl-AMP cyclohydrolase" evidence="9">
    <location>
        <begin position="78"/>
        <end position="151"/>
    </location>
</feature>
<dbReference type="GO" id="GO:0000287">
    <property type="term" value="F:magnesium ion binding"/>
    <property type="evidence" value="ECO:0007669"/>
    <property type="project" value="UniProtKB-UniRule"/>
</dbReference>
<protein>
    <recommendedName>
        <fullName evidence="7">Phosphoribosyl-AMP cyclohydrolase</fullName>
        <shortName evidence="7">PRA-CH</shortName>
        <ecNumber evidence="7">3.5.4.19</ecNumber>
    </recommendedName>
</protein>
<keyword evidence="6 7" id="KW-0368">Histidine biosynthesis</keyword>
<comment type="similarity">
    <text evidence="7">Belongs to the PRA-CH family.</text>
</comment>
<dbReference type="PANTHER" id="PTHR42945">
    <property type="entry name" value="HISTIDINE BIOSYNTHESIS BIFUNCTIONAL PROTEIN"/>
    <property type="match status" value="1"/>
</dbReference>
<dbReference type="Proteomes" id="UP000198397">
    <property type="component" value="Unassembled WGS sequence"/>
</dbReference>
<feature type="binding site" evidence="7">
    <location>
        <position position="126"/>
    </location>
    <ligand>
        <name>Zn(2+)</name>
        <dbReference type="ChEBI" id="CHEBI:29105"/>
        <note>ligand shared between dimeric partners</note>
    </ligand>
</feature>
<feature type="binding site" evidence="7">
    <location>
        <position position="149"/>
    </location>
    <ligand>
        <name>Zn(2+)</name>
        <dbReference type="ChEBI" id="CHEBI:29105"/>
        <note>ligand shared between dimeric partners</note>
    </ligand>
</feature>
<dbReference type="GO" id="GO:0004636">
    <property type="term" value="F:phosphoribosyl-ATP diphosphatase activity"/>
    <property type="evidence" value="ECO:0007669"/>
    <property type="project" value="UniProtKB-ARBA"/>
</dbReference>
<feature type="binding site" evidence="7">
    <location>
        <position position="142"/>
    </location>
    <ligand>
        <name>Zn(2+)</name>
        <dbReference type="ChEBI" id="CHEBI:29105"/>
        <note>ligand shared between dimeric partners</note>
    </ligand>
</feature>
<dbReference type="InterPro" id="IPR026660">
    <property type="entry name" value="PRA-CH"/>
</dbReference>
<dbReference type="Pfam" id="PF01502">
    <property type="entry name" value="PRA-CH"/>
    <property type="match status" value="1"/>
</dbReference>
<dbReference type="GO" id="GO:0000105">
    <property type="term" value="P:L-histidine biosynthetic process"/>
    <property type="evidence" value="ECO:0007669"/>
    <property type="project" value="UniProtKB-UniRule"/>
</dbReference>
<evidence type="ECO:0000313" key="11">
    <source>
        <dbReference type="Proteomes" id="UP000198397"/>
    </source>
</evidence>
<keyword evidence="5 7" id="KW-0378">Hydrolase</keyword>
<evidence type="ECO:0000256" key="5">
    <source>
        <dbReference type="ARBA" id="ARBA00022801"/>
    </source>
</evidence>
<dbReference type="NCBIfam" id="NF000768">
    <property type="entry name" value="PRK00051.1"/>
    <property type="match status" value="1"/>
</dbReference>
<dbReference type="InterPro" id="IPR002496">
    <property type="entry name" value="PRib_AMP_CycHydrolase_dom"/>
</dbReference>
<evidence type="ECO:0000256" key="2">
    <source>
        <dbReference type="ARBA" id="ARBA00005169"/>
    </source>
</evidence>
<organism evidence="10 11">
    <name type="scientific">Halorubrum vacuolatum</name>
    <name type="common">Natronobacterium vacuolatum</name>
    <dbReference type="NCBI Taxonomy" id="63740"/>
    <lineage>
        <taxon>Archaea</taxon>
        <taxon>Methanobacteriati</taxon>
        <taxon>Methanobacteriota</taxon>
        <taxon>Stenosarchaea group</taxon>
        <taxon>Halobacteria</taxon>
        <taxon>Halobacteriales</taxon>
        <taxon>Haloferacaceae</taxon>
        <taxon>Halorubrum</taxon>
    </lineage>
</organism>
<dbReference type="AlphaFoldDB" id="A0A238WG07"/>
<comment type="catalytic activity">
    <reaction evidence="1 7">
        <text>1-(5-phospho-beta-D-ribosyl)-5'-AMP + H2O = 1-(5-phospho-beta-D-ribosyl)-5-[(5-phospho-beta-D-ribosylamino)methylideneamino]imidazole-4-carboxamide</text>
        <dbReference type="Rhea" id="RHEA:20049"/>
        <dbReference type="ChEBI" id="CHEBI:15377"/>
        <dbReference type="ChEBI" id="CHEBI:58435"/>
        <dbReference type="ChEBI" id="CHEBI:59457"/>
        <dbReference type="EC" id="3.5.4.19"/>
    </reaction>
</comment>
<evidence type="ECO:0000256" key="6">
    <source>
        <dbReference type="ARBA" id="ARBA00023102"/>
    </source>
</evidence>
<feature type="region of interest" description="Disordered" evidence="8">
    <location>
        <begin position="1"/>
        <end position="47"/>
    </location>
</feature>
<dbReference type="GO" id="GO:0004635">
    <property type="term" value="F:phosphoribosyl-AMP cyclohydrolase activity"/>
    <property type="evidence" value="ECO:0007669"/>
    <property type="project" value="UniProtKB-UniRule"/>
</dbReference>
<evidence type="ECO:0000256" key="8">
    <source>
        <dbReference type="SAM" id="MobiDB-lite"/>
    </source>
</evidence>
<feature type="compositionally biased region" description="Acidic residues" evidence="8">
    <location>
        <begin position="28"/>
        <end position="47"/>
    </location>
</feature>
<evidence type="ECO:0000256" key="7">
    <source>
        <dbReference type="HAMAP-Rule" id="MF_01021"/>
    </source>
</evidence>
<dbReference type="SUPFAM" id="SSF141734">
    <property type="entry name" value="HisI-like"/>
    <property type="match status" value="1"/>
</dbReference>
<keyword evidence="11" id="KW-1185">Reference proteome</keyword>
<gene>
    <name evidence="7" type="primary">hisI</name>
    <name evidence="10" type="ORF">SAMN06264855_107126</name>
</gene>
<keyword evidence="7" id="KW-0460">Magnesium</keyword>
<keyword evidence="7" id="KW-0862">Zinc</keyword>
<feature type="binding site" evidence="7">
    <location>
        <position position="127"/>
    </location>
    <ligand>
        <name>Mg(2+)</name>
        <dbReference type="ChEBI" id="CHEBI:18420"/>
    </ligand>
</feature>
<dbReference type="UniPathway" id="UPA00031">
    <property type="reaction ID" value="UER00008"/>
</dbReference>
<comment type="subcellular location">
    <subcellularLocation>
        <location evidence="7">Cytoplasm</location>
    </subcellularLocation>
</comment>
<dbReference type="InterPro" id="IPR038019">
    <property type="entry name" value="PRib_AMP_CycHydrolase_sf"/>
</dbReference>
<dbReference type="HAMAP" id="MF_01021">
    <property type="entry name" value="HisI"/>
    <property type="match status" value="1"/>
</dbReference>
<keyword evidence="7" id="KW-0479">Metal-binding</keyword>
<name>A0A238WG07_HALVU</name>
<dbReference type="Gene3D" id="3.10.20.810">
    <property type="entry name" value="Phosphoribosyl-AMP cyclohydrolase"/>
    <property type="match status" value="1"/>
</dbReference>
<dbReference type="OrthoDB" id="5853at2157"/>
<dbReference type="FunFam" id="3.10.20.810:FF:000001">
    <property type="entry name" value="Histidine biosynthesis bifunctional protein HisIE"/>
    <property type="match status" value="1"/>
</dbReference>
<evidence type="ECO:0000313" key="10">
    <source>
        <dbReference type="EMBL" id="SNR45505.1"/>
    </source>
</evidence>
<dbReference type="GO" id="GO:0005737">
    <property type="term" value="C:cytoplasm"/>
    <property type="evidence" value="ECO:0007669"/>
    <property type="project" value="UniProtKB-SubCell"/>
</dbReference>
<reference evidence="10 11" key="1">
    <citation type="submission" date="2017-06" db="EMBL/GenBank/DDBJ databases">
        <authorList>
            <person name="Kim H.J."/>
            <person name="Triplett B.A."/>
        </authorList>
    </citation>
    <scope>NUCLEOTIDE SEQUENCE [LARGE SCALE GENOMIC DNA]</scope>
    <source>
        <strain evidence="10 11">DSM 8800</strain>
    </source>
</reference>
<dbReference type="GO" id="GO:0008270">
    <property type="term" value="F:zinc ion binding"/>
    <property type="evidence" value="ECO:0007669"/>
    <property type="project" value="UniProtKB-UniRule"/>
</dbReference>
<dbReference type="EC" id="3.5.4.19" evidence="7"/>
<dbReference type="PANTHER" id="PTHR42945:SF1">
    <property type="entry name" value="HISTIDINE BIOSYNTHESIS BIFUNCTIONAL PROTEIN HIS7"/>
    <property type="match status" value="1"/>
</dbReference>
<keyword evidence="3 7" id="KW-0963">Cytoplasm</keyword>
<dbReference type="EMBL" id="FZNQ01000007">
    <property type="protein sequence ID" value="SNR45505.1"/>
    <property type="molecule type" value="Genomic_DNA"/>
</dbReference>